<accession>A0ABS4ZUR9</accession>
<gene>
    <name evidence="2" type="ORF">JOF57_002247</name>
</gene>
<dbReference type="CDD" id="cd02440">
    <property type="entry name" value="AdoMet_MTases"/>
    <property type="match status" value="1"/>
</dbReference>
<dbReference type="InterPro" id="IPR052356">
    <property type="entry name" value="Thiol_S-MT"/>
</dbReference>
<dbReference type="Gene3D" id="3.40.50.150">
    <property type="entry name" value="Vaccinia Virus protein VP39"/>
    <property type="match status" value="1"/>
</dbReference>
<comment type="caution">
    <text evidence="2">The sequence shown here is derived from an EMBL/GenBank/DDBJ whole genome shotgun (WGS) entry which is preliminary data.</text>
</comment>
<evidence type="ECO:0000313" key="3">
    <source>
        <dbReference type="Proteomes" id="UP000694460"/>
    </source>
</evidence>
<evidence type="ECO:0000259" key="1">
    <source>
        <dbReference type="Pfam" id="PF08241"/>
    </source>
</evidence>
<feature type="domain" description="Methyltransferase type 11" evidence="1">
    <location>
        <begin position="49"/>
        <end position="143"/>
    </location>
</feature>
<keyword evidence="3" id="KW-1185">Reference proteome</keyword>
<reference evidence="2 3" key="1">
    <citation type="submission" date="2021-03" db="EMBL/GenBank/DDBJ databases">
        <title>Sequencing the genomes of 1000 actinobacteria strains.</title>
        <authorList>
            <person name="Klenk H.-P."/>
        </authorList>
    </citation>
    <scope>NUCLEOTIDE SEQUENCE [LARGE SCALE GENOMIC DNA]</scope>
    <source>
        <strain evidence="2 3">DSM 46713</strain>
    </source>
</reference>
<dbReference type="Pfam" id="PF08241">
    <property type="entry name" value="Methyltransf_11"/>
    <property type="match status" value="1"/>
</dbReference>
<dbReference type="PANTHER" id="PTHR45036:SF1">
    <property type="entry name" value="METHYLTRANSFERASE LIKE 7A"/>
    <property type="match status" value="1"/>
</dbReference>
<name>A0ABS4ZUR9_9MYCO</name>
<sequence>MATDDRTARWNRYWDKKSATYDREIGFFDRHLFGDSRQWVCSQATGEVLEVAIGTGLNLAFYPGDVTLTGIDWSQQMLDLARARAADLGHPATLQQADAHHLPFNDSSFDTVVCTFGLCAIPDHTQALTEMTRVLRPGGKLILVDHIRSSTAPVRAVQRFLELFTVPLGGEHFLRRPLEHLRAATDLAIDHRERFTLGLVERVVAHKTAAISPNRRPRGYKHV</sequence>
<dbReference type="RefSeq" id="WP_079632878.1">
    <property type="nucleotide sequence ID" value="NZ_JAGIOP010000002.1"/>
</dbReference>
<evidence type="ECO:0000313" key="2">
    <source>
        <dbReference type="EMBL" id="MBP2452334.1"/>
    </source>
</evidence>
<dbReference type="Proteomes" id="UP000694460">
    <property type="component" value="Unassembled WGS sequence"/>
</dbReference>
<dbReference type="InterPro" id="IPR029063">
    <property type="entry name" value="SAM-dependent_MTases_sf"/>
</dbReference>
<dbReference type="EMBL" id="JAGIOP010000002">
    <property type="protein sequence ID" value="MBP2452334.1"/>
    <property type="molecule type" value="Genomic_DNA"/>
</dbReference>
<protein>
    <submittedName>
        <fullName evidence="2">Ubiquinone/menaquinone biosynthesis C-methylase UbiE</fullName>
    </submittedName>
</protein>
<dbReference type="InterPro" id="IPR013216">
    <property type="entry name" value="Methyltransf_11"/>
</dbReference>
<proteinExistence type="predicted"/>
<keyword evidence="2" id="KW-0830">Ubiquinone</keyword>
<organism evidence="2 3">
    <name type="scientific">Mycolicibacterium lutetiense</name>
    <dbReference type="NCBI Taxonomy" id="1641992"/>
    <lineage>
        <taxon>Bacteria</taxon>
        <taxon>Bacillati</taxon>
        <taxon>Actinomycetota</taxon>
        <taxon>Actinomycetes</taxon>
        <taxon>Mycobacteriales</taxon>
        <taxon>Mycobacteriaceae</taxon>
        <taxon>Mycolicibacterium</taxon>
    </lineage>
</organism>
<dbReference type="SUPFAM" id="SSF53335">
    <property type="entry name" value="S-adenosyl-L-methionine-dependent methyltransferases"/>
    <property type="match status" value="1"/>
</dbReference>
<dbReference type="PANTHER" id="PTHR45036">
    <property type="entry name" value="METHYLTRANSFERASE LIKE 7B"/>
    <property type="match status" value="1"/>
</dbReference>